<dbReference type="eggNOG" id="COG1496">
    <property type="taxonomic scope" value="Bacteria"/>
</dbReference>
<dbReference type="PANTHER" id="PTHR30616">
    <property type="entry name" value="UNCHARACTERIZED PROTEIN YFIH"/>
    <property type="match status" value="1"/>
</dbReference>
<evidence type="ECO:0000313" key="12">
    <source>
        <dbReference type="Proteomes" id="UP000006512"/>
    </source>
</evidence>
<keyword evidence="3" id="KW-0808">Transferase</keyword>
<evidence type="ECO:0000256" key="6">
    <source>
        <dbReference type="ARBA" id="ARBA00022833"/>
    </source>
</evidence>
<dbReference type="Proteomes" id="UP000006512">
    <property type="component" value="Unassembled WGS sequence"/>
</dbReference>
<dbReference type="EMBL" id="GL883080">
    <property type="protein sequence ID" value="EGF89688.1"/>
    <property type="molecule type" value="Genomic_DNA"/>
</dbReference>
<accession>F4QSG8</accession>
<dbReference type="AlphaFoldDB" id="F4QSG8"/>
<evidence type="ECO:0000313" key="11">
    <source>
        <dbReference type="EMBL" id="EGF89688.1"/>
    </source>
</evidence>
<keyword evidence="5" id="KW-0378">Hydrolase</keyword>
<dbReference type="STRING" id="715226.ABI_41110"/>
<name>F4QSG8_9CAUL</name>
<evidence type="ECO:0000256" key="1">
    <source>
        <dbReference type="ARBA" id="ARBA00000553"/>
    </source>
</evidence>
<dbReference type="CDD" id="cd16833">
    <property type="entry name" value="YfiH"/>
    <property type="match status" value="1"/>
</dbReference>
<comment type="similarity">
    <text evidence="2 10">Belongs to the purine nucleoside phosphorylase YfiH/LACC1 family.</text>
</comment>
<dbReference type="PANTHER" id="PTHR30616:SF2">
    <property type="entry name" value="PURINE NUCLEOSIDE PHOSPHORYLASE LACC1"/>
    <property type="match status" value="1"/>
</dbReference>
<dbReference type="NCBIfam" id="TIGR00726">
    <property type="entry name" value="peptidoglycan editing factor PgeF"/>
    <property type="match status" value="1"/>
</dbReference>
<dbReference type="RefSeq" id="WP_006274883.1">
    <property type="nucleotide sequence ID" value="NZ_GL883080.1"/>
</dbReference>
<organism evidence="11 12">
    <name type="scientific">Asticcacaulis biprosthecium C19</name>
    <dbReference type="NCBI Taxonomy" id="715226"/>
    <lineage>
        <taxon>Bacteria</taxon>
        <taxon>Pseudomonadati</taxon>
        <taxon>Pseudomonadota</taxon>
        <taxon>Alphaproteobacteria</taxon>
        <taxon>Caulobacterales</taxon>
        <taxon>Caulobacteraceae</taxon>
        <taxon>Asticcacaulis</taxon>
    </lineage>
</organism>
<dbReference type="HOGENOM" id="CLU_065784_2_0_5"/>
<comment type="catalytic activity">
    <reaction evidence="1">
        <text>inosine + phosphate = alpha-D-ribose 1-phosphate + hypoxanthine</text>
        <dbReference type="Rhea" id="RHEA:27646"/>
        <dbReference type="ChEBI" id="CHEBI:17368"/>
        <dbReference type="ChEBI" id="CHEBI:17596"/>
        <dbReference type="ChEBI" id="CHEBI:43474"/>
        <dbReference type="ChEBI" id="CHEBI:57720"/>
        <dbReference type="EC" id="2.4.2.1"/>
    </reaction>
    <physiologicalReaction direction="left-to-right" evidence="1">
        <dbReference type="Rhea" id="RHEA:27647"/>
    </physiologicalReaction>
</comment>
<evidence type="ECO:0000256" key="4">
    <source>
        <dbReference type="ARBA" id="ARBA00022723"/>
    </source>
</evidence>
<keyword evidence="4" id="KW-0479">Metal-binding</keyword>
<evidence type="ECO:0000256" key="9">
    <source>
        <dbReference type="ARBA" id="ARBA00049893"/>
    </source>
</evidence>
<evidence type="ECO:0000256" key="10">
    <source>
        <dbReference type="RuleBase" id="RU361274"/>
    </source>
</evidence>
<comment type="catalytic activity">
    <reaction evidence="9">
        <text>S-methyl-5'-thioadenosine + phosphate = 5-(methylsulfanyl)-alpha-D-ribose 1-phosphate + adenine</text>
        <dbReference type="Rhea" id="RHEA:11852"/>
        <dbReference type="ChEBI" id="CHEBI:16708"/>
        <dbReference type="ChEBI" id="CHEBI:17509"/>
        <dbReference type="ChEBI" id="CHEBI:43474"/>
        <dbReference type="ChEBI" id="CHEBI:58533"/>
        <dbReference type="EC" id="2.4.2.28"/>
    </reaction>
    <physiologicalReaction direction="left-to-right" evidence="9">
        <dbReference type="Rhea" id="RHEA:11853"/>
    </physiologicalReaction>
</comment>
<evidence type="ECO:0000256" key="8">
    <source>
        <dbReference type="ARBA" id="ARBA00048968"/>
    </source>
</evidence>
<dbReference type="InterPro" id="IPR038371">
    <property type="entry name" value="Cu_polyphenol_OxRdtase_sf"/>
</dbReference>
<evidence type="ECO:0000256" key="3">
    <source>
        <dbReference type="ARBA" id="ARBA00022679"/>
    </source>
</evidence>
<dbReference type="Gene3D" id="3.60.140.10">
    <property type="entry name" value="CNF1/YfiH-like putative cysteine hydrolases"/>
    <property type="match status" value="1"/>
</dbReference>
<dbReference type="GO" id="GO:0016787">
    <property type="term" value="F:hydrolase activity"/>
    <property type="evidence" value="ECO:0007669"/>
    <property type="project" value="UniProtKB-KW"/>
</dbReference>
<evidence type="ECO:0000256" key="2">
    <source>
        <dbReference type="ARBA" id="ARBA00007353"/>
    </source>
</evidence>
<dbReference type="GO" id="GO:0005507">
    <property type="term" value="F:copper ion binding"/>
    <property type="evidence" value="ECO:0007669"/>
    <property type="project" value="TreeGrafter"/>
</dbReference>
<dbReference type="SUPFAM" id="SSF64438">
    <property type="entry name" value="CNF1/YfiH-like putative cysteine hydrolases"/>
    <property type="match status" value="1"/>
</dbReference>
<sequence>MAAPLPPRILHPLLDLPGIQHGFFTRQGGVSTGVYDSLNIGLGSKDDPALVQENRRRVAAAFDRPADHLLSLYQIHSATALDVSSPWTTDRPEADGLVTTTPGLILSALSADCAPLLFADPDNRVVGSCHAGWKGALYGMIEATLDLMQARGADLGKIRCVIGPCITQTSYEVGADYAGIFASHDPDSPPYFVAGATPDKRMFDLPGYCLMRLERAGVTQCATTGHDTCADEALFFSNRRNFKQQLPDYGRLISAIMLRA</sequence>
<keyword evidence="12" id="KW-1185">Reference proteome</keyword>
<keyword evidence="6" id="KW-0862">Zinc</keyword>
<evidence type="ECO:0000256" key="5">
    <source>
        <dbReference type="ARBA" id="ARBA00022801"/>
    </source>
</evidence>
<dbReference type="InterPro" id="IPR003730">
    <property type="entry name" value="Cu_polyphenol_OxRdtase"/>
</dbReference>
<dbReference type="GO" id="GO:0017061">
    <property type="term" value="F:S-methyl-5-thioadenosine phosphorylase activity"/>
    <property type="evidence" value="ECO:0007669"/>
    <property type="project" value="UniProtKB-EC"/>
</dbReference>
<reference evidence="12" key="1">
    <citation type="submission" date="2011-03" db="EMBL/GenBank/DDBJ databases">
        <title>Draft genome sequence of Brevundimonas diminuta.</title>
        <authorList>
            <person name="Brown P.J.B."/>
            <person name="Buechlein A."/>
            <person name="Hemmerich C."/>
            <person name="Brun Y.V."/>
        </authorList>
    </citation>
    <scope>NUCLEOTIDE SEQUENCE [LARGE SCALE GENOMIC DNA]</scope>
    <source>
        <strain evidence="12">C19</strain>
    </source>
</reference>
<comment type="catalytic activity">
    <reaction evidence="7">
        <text>adenosine + H2O + H(+) = inosine + NH4(+)</text>
        <dbReference type="Rhea" id="RHEA:24408"/>
        <dbReference type="ChEBI" id="CHEBI:15377"/>
        <dbReference type="ChEBI" id="CHEBI:15378"/>
        <dbReference type="ChEBI" id="CHEBI:16335"/>
        <dbReference type="ChEBI" id="CHEBI:17596"/>
        <dbReference type="ChEBI" id="CHEBI:28938"/>
        <dbReference type="EC" id="3.5.4.4"/>
    </reaction>
    <physiologicalReaction direction="left-to-right" evidence="7">
        <dbReference type="Rhea" id="RHEA:24409"/>
    </physiologicalReaction>
</comment>
<gene>
    <name evidence="11" type="ORF">ABI_41110</name>
</gene>
<dbReference type="Pfam" id="PF02578">
    <property type="entry name" value="Cu-oxidase_4"/>
    <property type="match status" value="1"/>
</dbReference>
<evidence type="ECO:0000256" key="7">
    <source>
        <dbReference type="ARBA" id="ARBA00047989"/>
    </source>
</evidence>
<comment type="catalytic activity">
    <reaction evidence="8">
        <text>adenosine + phosphate = alpha-D-ribose 1-phosphate + adenine</text>
        <dbReference type="Rhea" id="RHEA:27642"/>
        <dbReference type="ChEBI" id="CHEBI:16335"/>
        <dbReference type="ChEBI" id="CHEBI:16708"/>
        <dbReference type="ChEBI" id="CHEBI:43474"/>
        <dbReference type="ChEBI" id="CHEBI:57720"/>
        <dbReference type="EC" id="2.4.2.1"/>
    </reaction>
    <physiologicalReaction direction="left-to-right" evidence="8">
        <dbReference type="Rhea" id="RHEA:27643"/>
    </physiologicalReaction>
</comment>
<dbReference type="InterPro" id="IPR011324">
    <property type="entry name" value="Cytotoxic_necrot_fac-like_cat"/>
</dbReference>
<protein>
    <recommendedName>
        <fullName evidence="10">Purine nucleoside phosphorylase</fullName>
    </recommendedName>
</protein>
<dbReference type="OrthoDB" id="4279at2"/>
<proteinExistence type="inferred from homology"/>